<reference evidence="2" key="1">
    <citation type="journal article" date="2014" name="Genome Announc.">
        <title>Draft Genome Sequence of Clostridium straminisolvens Strain JCM 21531T, Isolated from a Cellulose-Degrading Bacterial Community.</title>
        <authorList>
            <person name="Yuki M."/>
            <person name="Oshima K."/>
            <person name="Suda W."/>
            <person name="Sakamoto M."/>
            <person name="Kitamura K."/>
            <person name="Iida T."/>
            <person name="Hattori M."/>
            <person name="Ohkuma M."/>
        </authorList>
    </citation>
    <scope>NUCLEOTIDE SEQUENCE [LARGE SCALE GENOMIC DNA]</scope>
    <source>
        <strain evidence="2">JCM 21531</strain>
    </source>
</reference>
<keyword evidence="3" id="KW-1185">Reference proteome</keyword>
<dbReference type="AlphaFoldDB" id="W4V474"/>
<gene>
    <name evidence="2" type="ORF">JCM21531_1692</name>
</gene>
<evidence type="ECO:0000313" key="3">
    <source>
        <dbReference type="Proteomes" id="UP000019109"/>
    </source>
</evidence>
<proteinExistence type="predicted"/>
<evidence type="ECO:0000256" key="1">
    <source>
        <dbReference type="SAM" id="Phobius"/>
    </source>
</evidence>
<keyword evidence="1" id="KW-0812">Transmembrane</keyword>
<dbReference type="EMBL" id="BAVR01000016">
    <property type="protein sequence ID" value="GAE88260.1"/>
    <property type="molecule type" value="Genomic_DNA"/>
</dbReference>
<comment type="caution">
    <text evidence="2">The sequence shown here is derived from an EMBL/GenBank/DDBJ whole genome shotgun (WGS) entry which is preliminary data.</text>
</comment>
<protein>
    <submittedName>
        <fullName evidence="2">Uncharacterized protein</fullName>
    </submittedName>
</protein>
<feature type="transmembrane region" description="Helical" evidence="1">
    <location>
        <begin position="286"/>
        <end position="306"/>
    </location>
</feature>
<sequence>MNIIEDSRYADEEIYVKQNLAYMLEVEEFQIMLKGYFSVSNPHKKIFGFKHGGKVVDLYLININDNNVEDLKMGHIDWYFNEVVKAKLPPECVKWESVRINAYSADKASVEGRKTSIEFYFIEVNEKLIIFHTWLDEDMLPEEKEDIYMIINSFVEKDKANAYKQTFEDYNTPQRIDNLARSFKYKNIVWYIFAYGYFILSMGAPGLIDIFFKQDVLLKNKEYVMFSSPILNMVFELILIVFISASIYGIIVKKILFKLLPTFMFNISKIVQHLASYKNKGIKGEITTLIICLALLFFSFTTYTYIDNQYIYKAGFFDIKPTPKYELGYIKRIKNKLIYSDKELNYYIEVELENGKKLKEDKRLTSIYLKPEDKKWVTEGSRSVEIKLKNKEKIKNIYYWLENVKSVNENVVIQREAEDTVTDEVVEAAKKELKMSKEEEKYLSIYGIYDE</sequence>
<name>W4V474_9FIRM</name>
<evidence type="ECO:0000313" key="2">
    <source>
        <dbReference type="EMBL" id="GAE88260.1"/>
    </source>
</evidence>
<accession>W4V474</accession>
<keyword evidence="1" id="KW-0472">Membrane</keyword>
<feature type="transmembrane region" description="Helical" evidence="1">
    <location>
        <begin position="188"/>
        <end position="210"/>
    </location>
</feature>
<feature type="transmembrane region" description="Helical" evidence="1">
    <location>
        <begin position="230"/>
        <end position="251"/>
    </location>
</feature>
<dbReference type="Proteomes" id="UP000019109">
    <property type="component" value="Unassembled WGS sequence"/>
</dbReference>
<dbReference type="RefSeq" id="WP_038288296.1">
    <property type="nucleotide sequence ID" value="NZ_BAVR01000016.1"/>
</dbReference>
<keyword evidence="1" id="KW-1133">Transmembrane helix</keyword>
<organism evidence="2 3">
    <name type="scientific">Acetivibrio straminisolvens JCM 21531</name>
    <dbReference type="NCBI Taxonomy" id="1294263"/>
    <lineage>
        <taxon>Bacteria</taxon>
        <taxon>Bacillati</taxon>
        <taxon>Bacillota</taxon>
        <taxon>Clostridia</taxon>
        <taxon>Eubacteriales</taxon>
        <taxon>Oscillospiraceae</taxon>
        <taxon>Acetivibrio</taxon>
    </lineage>
</organism>